<keyword evidence="9" id="KW-1185">Reference proteome</keyword>
<evidence type="ECO:0000313" key="8">
    <source>
        <dbReference type="EMBL" id="KJZ76508.1"/>
    </source>
</evidence>
<dbReference type="InterPro" id="IPR049326">
    <property type="entry name" value="Rhodopsin_dom_fungi"/>
</dbReference>
<proteinExistence type="inferred from homology"/>
<feature type="transmembrane region" description="Helical" evidence="6">
    <location>
        <begin position="73"/>
        <end position="91"/>
    </location>
</feature>
<name>A0A0F7ZVF2_9HYPO</name>
<accession>A0A0F7ZVF2</accession>
<feature type="transmembrane region" description="Helical" evidence="6">
    <location>
        <begin position="140"/>
        <end position="159"/>
    </location>
</feature>
<dbReference type="PANTHER" id="PTHR33048:SF158">
    <property type="entry name" value="MEMBRANE PROTEIN PTH11-LIKE, PUTATIVE-RELATED"/>
    <property type="match status" value="1"/>
</dbReference>
<evidence type="ECO:0000256" key="4">
    <source>
        <dbReference type="ARBA" id="ARBA00023136"/>
    </source>
</evidence>
<keyword evidence="3 6" id="KW-1133">Transmembrane helix</keyword>
<sequence length="290" mass="32327">MASLPSAVPLSEIPLAPNPSGAPPNFINPPSLRGAVQGVGITFAIVSLILVLNRLTVIRRSSRPFGLDDASVVLAWVIAATYTGVACSRVYRHAWDSPVSFFDATYIKTIFFSYLIYGPMLFFAKASILITYYRIFQPEIWLRICTYIFLFIMLMSYWFTVPLSFYYCMPRPNTGDPWDIWILLNCANMNSPGLVQAGFNIAADVAIFILPLPVVFKLRMPLAKKCYTIAVFATGNFALAASILTLYYRIQVVRGNDGVWAGAQTYICTFVFLVSPFKGKLQSLTGRQTN</sequence>
<reference evidence="8 9" key="1">
    <citation type="journal article" date="2014" name="Genome Biol. Evol.">
        <title>Comparative genomics and transcriptomics analyses reveal divergent lifestyle features of nematode endoparasitic fungus Hirsutella minnesotensis.</title>
        <authorList>
            <person name="Lai Y."/>
            <person name="Liu K."/>
            <person name="Zhang X."/>
            <person name="Zhang X."/>
            <person name="Li K."/>
            <person name="Wang N."/>
            <person name="Shu C."/>
            <person name="Wu Y."/>
            <person name="Wang C."/>
            <person name="Bushley K.E."/>
            <person name="Xiang M."/>
            <person name="Liu X."/>
        </authorList>
    </citation>
    <scope>NUCLEOTIDE SEQUENCE [LARGE SCALE GENOMIC DNA]</scope>
    <source>
        <strain evidence="8 9">3608</strain>
    </source>
</reference>
<evidence type="ECO:0000256" key="6">
    <source>
        <dbReference type="SAM" id="Phobius"/>
    </source>
</evidence>
<feature type="transmembrane region" description="Helical" evidence="6">
    <location>
        <begin position="111"/>
        <end position="133"/>
    </location>
</feature>
<dbReference type="AlphaFoldDB" id="A0A0F7ZVF2"/>
<dbReference type="Proteomes" id="UP000054481">
    <property type="component" value="Unassembled WGS sequence"/>
</dbReference>
<protein>
    <recommendedName>
        <fullName evidence="7">Rhodopsin domain-containing protein</fullName>
    </recommendedName>
</protein>
<evidence type="ECO:0000259" key="7">
    <source>
        <dbReference type="Pfam" id="PF20684"/>
    </source>
</evidence>
<evidence type="ECO:0000256" key="3">
    <source>
        <dbReference type="ARBA" id="ARBA00022989"/>
    </source>
</evidence>
<keyword evidence="2 6" id="KW-0812">Transmembrane</keyword>
<evidence type="ECO:0000313" key="9">
    <source>
        <dbReference type="Proteomes" id="UP000054481"/>
    </source>
</evidence>
<feature type="transmembrane region" description="Helical" evidence="6">
    <location>
        <begin position="259"/>
        <end position="277"/>
    </location>
</feature>
<dbReference type="InterPro" id="IPR052337">
    <property type="entry name" value="SAT4-like"/>
</dbReference>
<feature type="transmembrane region" description="Helical" evidence="6">
    <location>
        <begin position="228"/>
        <end position="247"/>
    </location>
</feature>
<feature type="transmembrane region" description="Helical" evidence="6">
    <location>
        <begin position="197"/>
        <end position="216"/>
    </location>
</feature>
<dbReference type="GO" id="GO:0016020">
    <property type="term" value="C:membrane"/>
    <property type="evidence" value="ECO:0007669"/>
    <property type="project" value="UniProtKB-SubCell"/>
</dbReference>
<dbReference type="OrthoDB" id="4909691at2759"/>
<dbReference type="PANTHER" id="PTHR33048">
    <property type="entry name" value="PTH11-LIKE INTEGRAL MEMBRANE PROTEIN (AFU_ORTHOLOGUE AFUA_5G11245)"/>
    <property type="match status" value="1"/>
</dbReference>
<feature type="transmembrane region" description="Helical" evidence="6">
    <location>
        <begin position="34"/>
        <end position="52"/>
    </location>
</feature>
<comment type="subcellular location">
    <subcellularLocation>
        <location evidence="1">Membrane</location>
        <topology evidence="1">Multi-pass membrane protein</topology>
    </subcellularLocation>
</comment>
<evidence type="ECO:0000256" key="2">
    <source>
        <dbReference type="ARBA" id="ARBA00022692"/>
    </source>
</evidence>
<evidence type="ECO:0000256" key="5">
    <source>
        <dbReference type="ARBA" id="ARBA00038359"/>
    </source>
</evidence>
<evidence type="ECO:0000256" key="1">
    <source>
        <dbReference type="ARBA" id="ARBA00004141"/>
    </source>
</evidence>
<gene>
    <name evidence="8" type="ORF">HIM_04237</name>
</gene>
<organism evidence="8 9">
    <name type="scientific">Hirsutella minnesotensis 3608</name>
    <dbReference type="NCBI Taxonomy" id="1043627"/>
    <lineage>
        <taxon>Eukaryota</taxon>
        <taxon>Fungi</taxon>
        <taxon>Dikarya</taxon>
        <taxon>Ascomycota</taxon>
        <taxon>Pezizomycotina</taxon>
        <taxon>Sordariomycetes</taxon>
        <taxon>Hypocreomycetidae</taxon>
        <taxon>Hypocreales</taxon>
        <taxon>Ophiocordycipitaceae</taxon>
        <taxon>Hirsutella</taxon>
    </lineage>
</organism>
<dbReference type="EMBL" id="KQ030511">
    <property type="protein sequence ID" value="KJZ76508.1"/>
    <property type="molecule type" value="Genomic_DNA"/>
</dbReference>
<keyword evidence="4 6" id="KW-0472">Membrane</keyword>
<dbReference type="Pfam" id="PF20684">
    <property type="entry name" value="Fung_rhodopsin"/>
    <property type="match status" value="1"/>
</dbReference>
<feature type="domain" description="Rhodopsin" evidence="7">
    <location>
        <begin position="56"/>
        <end position="271"/>
    </location>
</feature>
<comment type="similarity">
    <text evidence="5">Belongs to the SAT4 family.</text>
</comment>